<proteinExistence type="predicted"/>
<reference evidence="3 4" key="1">
    <citation type="submission" date="2015-09" db="EMBL/GenBank/DDBJ databases">
        <title>Draft genome sequence of Aliiroseovarius crassostreae CV919-312TSm, the causative agent of Roseovarius Oyster Disease (formerly Juvenile Oyster Disease).</title>
        <authorList>
            <person name="Kessner L."/>
            <person name="Spinard E."/>
            <person name="Nelson D."/>
        </authorList>
    </citation>
    <scope>NUCLEOTIDE SEQUENCE [LARGE SCALE GENOMIC DNA]</scope>
    <source>
        <strain evidence="3 4">CV919-312</strain>
    </source>
</reference>
<dbReference type="RefSeq" id="WP_055191502.1">
    <property type="nucleotide sequence ID" value="NZ_FPBS01000034.1"/>
</dbReference>
<dbReference type="EMBL" id="LKBA01000019">
    <property type="protein sequence ID" value="KPN62119.1"/>
    <property type="molecule type" value="Genomic_DNA"/>
</dbReference>
<keyword evidence="4" id="KW-1185">Reference proteome</keyword>
<accession>A0A0P7ITG7</accession>
<dbReference type="STRING" id="154981.AKJ29_07530"/>
<dbReference type="OrthoDB" id="8014659at2"/>
<evidence type="ECO:0000256" key="1">
    <source>
        <dbReference type="SAM" id="Phobius"/>
    </source>
</evidence>
<keyword evidence="1" id="KW-0812">Transmembrane</keyword>
<comment type="caution">
    <text evidence="3">The sequence shown here is derived from an EMBL/GenBank/DDBJ whole genome shotgun (WGS) entry which is preliminary data.</text>
</comment>
<feature type="domain" description="Putative Flp pilus-assembly TadG-like N-terminal" evidence="2">
    <location>
        <begin position="9"/>
        <end position="55"/>
    </location>
</feature>
<dbReference type="Pfam" id="PF13400">
    <property type="entry name" value="Tad"/>
    <property type="match status" value="1"/>
</dbReference>
<dbReference type="Proteomes" id="UP000050471">
    <property type="component" value="Unassembled WGS sequence"/>
</dbReference>
<keyword evidence="1" id="KW-0472">Membrane</keyword>
<name>A0A0P7ITG7_9RHOB</name>
<organism evidence="3 4">
    <name type="scientific">Aliiroseovarius crassostreae</name>
    <dbReference type="NCBI Taxonomy" id="154981"/>
    <lineage>
        <taxon>Bacteria</taxon>
        <taxon>Pseudomonadati</taxon>
        <taxon>Pseudomonadota</taxon>
        <taxon>Alphaproteobacteria</taxon>
        <taxon>Rhodobacterales</taxon>
        <taxon>Paracoccaceae</taxon>
        <taxon>Aliiroseovarius</taxon>
    </lineage>
</organism>
<sequence>MRFLKDTDGYVLVLTLLFLPVFLGMAVLVIDISRGNNAHSDLQAAADALALAGAVELDGGSDAITRAKAAMENVDNTVHFLGNDANNMQTVLEYEDVADNEFTVIFLRDIPPNDHDPIDQAWVNANATTDGTDAEYVYVSARSEDLYSIFSSVLKPLIRTVPVRANAVAMSQSAVCDVPPLFICNPFEGEGITDLQTAFSNGLLHGRILKLHAKQNQNDPAGPGNFGFLQTNGTSSAADIRDFFAGAPNPTCYESDTVDTKPGYATSIATGFNIRFDIYDAPYRNAQDDYGPAYNVRKGYKPGTGNFCRKQALVDPSTADFMGFPDNGTMGSPTNGAGGVLVGSPDDYGTFTTPAGPGTWDEWDISTYWSVNHPANPTGHTVVESTFDHLGLQPSRYDVYRHEIETELASANNLVAENSTGGETGYPKCSDPDNNVDHVPAYDPADPSAPTGTKDRRVIIAAIVNCLANPFNGQATLPVNSYASIFMVRPIEKSSNNGKGNQDEDATLREGGTIDVEFVDITGFGGNGTLDTFIRAESILVR</sequence>
<dbReference type="InterPro" id="IPR028087">
    <property type="entry name" value="Tad_N"/>
</dbReference>
<gene>
    <name evidence="3" type="ORF">AKJ29_07530</name>
</gene>
<keyword evidence="1" id="KW-1133">Transmembrane helix</keyword>
<dbReference type="AlphaFoldDB" id="A0A0P7ITG7"/>
<protein>
    <recommendedName>
        <fullName evidence="2">Putative Flp pilus-assembly TadG-like N-terminal domain-containing protein</fullName>
    </recommendedName>
</protein>
<evidence type="ECO:0000313" key="3">
    <source>
        <dbReference type="EMBL" id="KPN62119.1"/>
    </source>
</evidence>
<evidence type="ECO:0000259" key="2">
    <source>
        <dbReference type="Pfam" id="PF13400"/>
    </source>
</evidence>
<feature type="transmembrane region" description="Helical" evidence="1">
    <location>
        <begin position="9"/>
        <end position="30"/>
    </location>
</feature>
<evidence type="ECO:0000313" key="4">
    <source>
        <dbReference type="Proteomes" id="UP000050471"/>
    </source>
</evidence>